<organism evidence="1 2">
    <name type="scientific">Anas platyrhynchos</name>
    <name type="common">Mallard</name>
    <name type="synonym">Anas boschas</name>
    <dbReference type="NCBI Taxonomy" id="8839"/>
    <lineage>
        <taxon>Eukaryota</taxon>
        <taxon>Metazoa</taxon>
        <taxon>Chordata</taxon>
        <taxon>Craniata</taxon>
        <taxon>Vertebrata</taxon>
        <taxon>Euteleostomi</taxon>
        <taxon>Archelosauria</taxon>
        <taxon>Archosauria</taxon>
        <taxon>Dinosauria</taxon>
        <taxon>Saurischia</taxon>
        <taxon>Theropoda</taxon>
        <taxon>Coelurosauria</taxon>
        <taxon>Aves</taxon>
        <taxon>Neognathae</taxon>
        <taxon>Galloanserae</taxon>
        <taxon>Anseriformes</taxon>
        <taxon>Anatidae</taxon>
        <taxon>Anatinae</taxon>
        <taxon>Anas</taxon>
    </lineage>
</organism>
<evidence type="ECO:0000313" key="2">
    <source>
        <dbReference type="Proteomes" id="UP000296049"/>
    </source>
</evidence>
<dbReference type="EMBL" id="KB742810">
    <property type="protein sequence ID" value="EOB04071.1"/>
    <property type="molecule type" value="Genomic_DNA"/>
</dbReference>
<gene>
    <name evidence="1" type="ORF">Anapl_04656</name>
</gene>
<name>R0K256_ANAPL</name>
<dbReference type="AlphaFoldDB" id="R0K256"/>
<accession>R0K256</accession>
<protein>
    <submittedName>
        <fullName evidence="1">Uncharacterized protein</fullName>
    </submittedName>
</protein>
<keyword evidence="2" id="KW-1185">Reference proteome</keyword>
<dbReference type="Proteomes" id="UP000296049">
    <property type="component" value="Unassembled WGS sequence"/>
</dbReference>
<proteinExistence type="predicted"/>
<sequence>MTLHPCGRLLGGFREVFELFSGKQRERPVRRGKMDSVPWKEGGLGVKGQVIINTKEIWQIYLTPEMAPATPSQTSLIHGPQYFHFEEHCAKNMDQSFGAAEVKCGLLASARYKLGILLTGDLPTDARTNFPCMFFRFTSGLFRNKVIDLIMTAECDDPSLLMFVLKRDCSNFSSVDLLKWEIEQIGAFPFLVFTSCWIKSERTKALADQLIIKMALTTESSLQIRGSPAAVNTPNTLCLPGRPLFPKIRLFILVEVKLGKLVHQHKRPFRPMGMPAVRLNFVMTSFIREQLLTVSLPAFHSTESEQPFSFSHLFGAVPKTPAVGLKDGVGSSECGGGWVHVLRIFWGALIAPVITEAVDILKEHAGQK</sequence>
<reference evidence="2" key="1">
    <citation type="journal article" date="2013" name="Nat. Genet.">
        <title>The duck genome and transcriptome provide insight into an avian influenza virus reservoir species.</title>
        <authorList>
            <person name="Huang Y."/>
            <person name="Li Y."/>
            <person name="Burt D.W."/>
            <person name="Chen H."/>
            <person name="Zhang Y."/>
            <person name="Qian W."/>
            <person name="Kim H."/>
            <person name="Gan S."/>
            <person name="Zhao Y."/>
            <person name="Li J."/>
            <person name="Yi K."/>
            <person name="Feng H."/>
            <person name="Zhu P."/>
            <person name="Li B."/>
            <person name="Liu Q."/>
            <person name="Fairley S."/>
            <person name="Magor K.E."/>
            <person name="Du Z."/>
            <person name="Hu X."/>
            <person name="Goodman L."/>
            <person name="Tafer H."/>
            <person name="Vignal A."/>
            <person name="Lee T."/>
            <person name="Kim K.W."/>
            <person name="Sheng Z."/>
            <person name="An Y."/>
            <person name="Searle S."/>
            <person name="Herrero J."/>
            <person name="Groenen M.A."/>
            <person name="Crooijmans R.P."/>
            <person name="Faraut T."/>
            <person name="Cai Q."/>
            <person name="Webster R.G."/>
            <person name="Aldridge J.R."/>
            <person name="Warren W.C."/>
            <person name="Bartschat S."/>
            <person name="Kehr S."/>
            <person name="Marz M."/>
            <person name="Stadler P.F."/>
            <person name="Smith J."/>
            <person name="Kraus R.H."/>
            <person name="Zhao Y."/>
            <person name="Ren L."/>
            <person name="Fei J."/>
            <person name="Morisson M."/>
            <person name="Kaiser P."/>
            <person name="Griffin D.K."/>
            <person name="Rao M."/>
            <person name="Pitel F."/>
            <person name="Wang J."/>
            <person name="Li N."/>
        </authorList>
    </citation>
    <scope>NUCLEOTIDE SEQUENCE [LARGE SCALE GENOMIC DNA]</scope>
</reference>
<evidence type="ECO:0000313" key="1">
    <source>
        <dbReference type="EMBL" id="EOB04071.1"/>
    </source>
</evidence>